<keyword evidence="4" id="KW-0548">Nucleotidyltransferase</keyword>
<dbReference type="PROSITE" id="PS50088">
    <property type="entry name" value="ANK_REPEAT"/>
    <property type="match status" value="5"/>
</dbReference>
<dbReference type="EC" id="2.4.2.31" evidence="9"/>
<evidence type="ECO:0000256" key="10">
    <source>
        <dbReference type="SAM" id="MobiDB-lite"/>
    </source>
</evidence>
<evidence type="ECO:0000256" key="1">
    <source>
        <dbReference type="ARBA" id="ARBA00009558"/>
    </source>
</evidence>
<keyword evidence="3 9" id="KW-0808">Transferase</keyword>
<evidence type="ECO:0000256" key="4">
    <source>
        <dbReference type="ARBA" id="ARBA00022695"/>
    </source>
</evidence>
<dbReference type="SUPFAM" id="SSF56399">
    <property type="entry name" value="ADP-ribosylation"/>
    <property type="match status" value="1"/>
</dbReference>
<dbReference type="PROSITE" id="PS50297">
    <property type="entry name" value="ANK_REP_REGION"/>
    <property type="match status" value="3"/>
</dbReference>
<feature type="repeat" description="ANK" evidence="8">
    <location>
        <begin position="827"/>
        <end position="859"/>
    </location>
</feature>
<dbReference type="GO" id="GO:0016779">
    <property type="term" value="F:nucleotidyltransferase activity"/>
    <property type="evidence" value="ECO:0007669"/>
    <property type="project" value="UniProtKB-KW"/>
</dbReference>
<dbReference type="Pfam" id="PF12796">
    <property type="entry name" value="Ank_2"/>
    <property type="match status" value="4"/>
</dbReference>
<accession>A0AB34JG02</accession>
<dbReference type="GO" id="GO:0106274">
    <property type="term" value="F:NAD+-protein-arginine ADP-ribosyltransferase activity"/>
    <property type="evidence" value="ECO:0007669"/>
    <property type="project" value="UniProtKB-EC"/>
</dbReference>
<comment type="similarity">
    <text evidence="1 9">Belongs to the Arg-specific ADP-ribosyltransferase family.</text>
</comment>
<keyword evidence="6 8" id="KW-0040">ANK repeat</keyword>
<dbReference type="PANTHER" id="PTHR24198:SF165">
    <property type="entry name" value="ANKYRIN REPEAT-CONTAINING PROTEIN-RELATED"/>
    <property type="match status" value="1"/>
</dbReference>
<dbReference type="PRINTS" id="PR01415">
    <property type="entry name" value="ANKYRIN"/>
</dbReference>
<dbReference type="Gene3D" id="1.25.40.20">
    <property type="entry name" value="Ankyrin repeat-containing domain"/>
    <property type="match status" value="3"/>
</dbReference>
<evidence type="ECO:0000256" key="5">
    <source>
        <dbReference type="ARBA" id="ARBA00022737"/>
    </source>
</evidence>
<feature type="repeat" description="ANK" evidence="8">
    <location>
        <begin position="1083"/>
        <end position="1115"/>
    </location>
</feature>
<evidence type="ECO:0000313" key="12">
    <source>
        <dbReference type="Proteomes" id="UP001515480"/>
    </source>
</evidence>
<dbReference type="SUPFAM" id="SSF48403">
    <property type="entry name" value="Ankyrin repeat"/>
    <property type="match status" value="2"/>
</dbReference>
<feature type="region of interest" description="Disordered" evidence="10">
    <location>
        <begin position="900"/>
        <end position="920"/>
    </location>
</feature>
<dbReference type="PANTHER" id="PTHR24198">
    <property type="entry name" value="ANKYRIN REPEAT AND PROTEIN KINASE DOMAIN-CONTAINING PROTEIN"/>
    <property type="match status" value="1"/>
</dbReference>
<evidence type="ECO:0000256" key="3">
    <source>
        <dbReference type="ARBA" id="ARBA00022679"/>
    </source>
</evidence>
<comment type="caution">
    <text evidence="11">The sequence shown here is derived from an EMBL/GenBank/DDBJ whole genome shotgun (WGS) entry which is preliminary data.</text>
</comment>
<organism evidence="11 12">
    <name type="scientific">Prymnesium parvum</name>
    <name type="common">Toxic golden alga</name>
    <dbReference type="NCBI Taxonomy" id="97485"/>
    <lineage>
        <taxon>Eukaryota</taxon>
        <taxon>Haptista</taxon>
        <taxon>Haptophyta</taxon>
        <taxon>Prymnesiophyceae</taxon>
        <taxon>Prymnesiales</taxon>
        <taxon>Prymnesiaceae</taxon>
        <taxon>Prymnesium</taxon>
    </lineage>
</organism>
<dbReference type="Pfam" id="PF01129">
    <property type="entry name" value="ART"/>
    <property type="match status" value="1"/>
</dbReference>
<protein>
    <recommendedName>
        <fullName evidence="9">NAD(P)(+)--arginine ADP-ribosyltransferase</fullName>
        <ecNumber evidence="9">2.4.2.31</ecNumber>
    </recommendedName>
    <alternativeName>
        <fullName evidence="9">Mono(ADP-ribosyl)transferase</fullName>
    </alternativeName>
</protein>
<sequence length="1245" mass="134561">MMTKDEERYLQEHGSHIEDKVSNALSYAIHMQDPDPVRCIGTCLLGGATPAASQSVEALAASKGPDGLVSLDDQWSPTSWLQNAVDLPALILRSLSVTESAGVAARDAICALDTPGKFHELLQRNGFFKELSSLLAEAAAGLRSESLAHASPSGGSASGGKFSEGAETLVYGPINLFFSGLEGLVGAPHPMVQHGMKSEHCTAVDSDEEFVTSNYKTRTTSKIEWHFVAEPNDETFLASISGKWPADDTPPRCADGNLYERSPDPPSKFADKLREVNDELKEAGEPEMLMEELIGCRLYTGPMFVKYNTVLRGLGTRAARNAEEQASAHEKRSGRDSVEMRRFASNENSGHASLSSIEVLCEKLCKGNKYTTTLHLINSAIIKLSKNTKVSKVYRGLSGRALPASMVELNKFDTRGGVEFAFLSTSTERSVADQYSSNGSIGLIFEIAQGLTDRGASISWLSQYSLEAEVLFPPLSALEVIAWRQEGQKMVFELRLSVNLTSEPIQRVIAKFKNANQNLLKVLRSDLHSGGAPQLSLLSLDGLIQTIDARDHSWFNVLENYQKATKDAFKHYRDALKLLSVEDMWKTTEPPEARWKKMRKILTISAGGGEHDAAIDILKTLHKQCKEAGDFLLTFPARRASPAETSATRARAVQALQQASPYVEAVAAEAPGDVWRVEVAAALLAEGARPPFGATLVHLVGEGSDHSRQSLARAFAALVAALFTEPAISKGRTVLVLLVGGDEPPKKPVQDRRWKEGEVVREAAEGKVGVRVGDEEKDAWEALVLPFDGEGAGRGALLREAAAAGEEELVKALLEHGGVHVREADNEANTALHMATAGGHEKVCGLLLEHGANMMLRNRRGKRPLDNSFQNHRSNLLRTDQPSAADKDFRDKRIPAVEAMDPSTASPLRATRTSRKLSRLPSNLSSLQPLHILAAAFKGSESQLQEALSRDDNPNCVDEASLLTPLMLCARDAERGAGKARLLLRHKAKIELQSKSGCTALAIAAEAGNETVVSILLEADVERVNSEDSDSGPPSSTVDLFDETGATPLMHAAFNGHAEVAELLLTFGAKHDLKTHAGPKNDQDFTPLHRASLHGHHAVVKVLLQSGADVTLSKSDGYHALLFACLQGQIDVAREIINSNEGKTVNQKNKTNLSSLMVACKNDHAPTVRLLLQARANINDKDDDMMTALLYACEAGAEDCVEILVKEGADCNAPKQNGQTPLAIAEDGGYQHAIAVISDAIRRGP</sequence>
<evidence type="ECO:0000256" key="8">
    <source>
        <dbReference type="PROSITE-ProRule" id="PRU00023"/>
    </source>
</evidence>
<keyword evidence="9" id="KW-0520">NAD</keyword>
<dbReference type="Proteomes" id="UP001515480">
    <property type="component" value="Unassembled WGS sequence"/>
</dbReference>
<keyword evidence="12" id="KW-1185">Reference proteome</keyword>
<keyword evidence="9" id="KW-0521">NADP</keyword>
<dbReference type="InterPro" id="IPR002110">
    <property type="entry name" value="Ankyrin_rpt"/>
</dbReference>
<reference evidence="11 12" key="1">
    <citation type="journal article" date="2024" name="Science">
        <title>Giant polyketide synthase enzymes in the biosynthesis of giant marine polyether toxins.</title>
        <authorList>
            <person name="Fallon T.R."/>
            <person name="Shende V.V."/>
            <person name="Wierzbicki I.H."/>
            <person name="Pendleton A.L."/>
            <person name="Watervoot N.F."/>
            <person name="Auber R.P."/>
            <person name="Gonzalez D.J."/>
            <person name="Wisecaver J.H."/>
            <person name="Moore B.S."/>
        </authorList>
    </citation>
    <scope>NUCLEOTIDE SEQUENCE [LARGE SCALE GENOMIC DNA]</scope>
    <source>
        <strain evidence="11 12">12B1</strain>
    </source>
</reference>
<dbReference type="PROSITE" id="PS51996">
    <property type="entry name" value="TR_MART"/>
    <property type="match status" value="1"/>
</dbReference>
<evidence type="ECO:0000256" key="2">
    <source>
        <dbReference type="ARBA" id="ARBA00022676"/>
    </source>
</evidence>
<name>A0AB34JG02_PRYPA</name>
<evidence type="ECO:0000256" key="6">
    <source>
        <dbReference type="ARBA" id="ARBA00023043"/>
    </source>
</evidence>
<dbReference type="SMART" id="SM00248">
    <property type="entry name" value="ANK"/>
    <property type="match status" value="10"/>
</dbReference>
<keyword evidence="2 9" id="KW-0328">Glycosyltransferase</keyword>
<gene>
    <name evidence="11" type="ORF">AB1Y20_023064</name>
</gene>
<dbReference type="InterPro" id="IPR036770">
    <property type="entry name" value="Ankyrin_rpt-contain_sf"/>
</dbReference>
<proteinExistence type="inferred from homology"/>
<evidence type="ECO:0000313" key="11">
    <source>
        <dbReference type="EMBL" id="KAL1519549.1"/>
    </source>
</evidence>
<comment type="catalytic activity">
    <reaction evidence="7 9">
        <text>L-arginyl-[protein] + NAD(+) = N(omega)-(ADP-D-ribosyl)-L-arginyl-[protein] + nicotinamide + H(+)</text>
        <dbReference type="Rhea" id="RHEA:19149"/>
        <dbReference type="Rhea" id="RHEA-COMP:10532"/>
        <dbReference type="Rhea" id="RHEA-COMP:15087"/>
        <dbReference type="ChEBI" id="CHEBI:15378"/>
        <dbReference type="ChEBI" id="CHEBI:17154"/>
        <dbReference type="ChEBI" id="CHEBI:29965"/>
        <dbReference type="ChEBI" id="CHEBI:57540"/>
        <dbReference type="ChEBI" id="CHEBI:142554"/>
        <dbReference type="EC" id="2.4.2.31"/>
    </reaction>
</comment>
<dbReference type="AlphaFoldDB" id="A0AB34JG02"/>
<evidence type="ECO:0000256" key="7">
    <source>
        <dbReference type="ARBA" id="ARBA00047597"/>
    </source>
</evidence>
<dbReference type="EMBL" id="JBGBPQ010000009">
    <property type="protein sequence ID" value="KAL1519549.1"/>
    <property type="molecule type" value="Genomic_DNA"/>
</dbReference>
<evidence type="ECO:0000256" key="9">
    <source>
        <dbReference type="RuleBase" id="RU361228"/>
    </source>
</evidence>
<feature type="repeat" description="ANK" evidence="8">
    <location>
        <begin position="1044"/>
        <end position="1076"/>
    </location>
</feature>
<feature type="repeat" description="ANK" evidence="8">
    <location>
        <begin position="1151"/>
        <end position="1183"/>
    </location>
</feature>
<keyword evidence="5" id="KW-0677">Repeat</keyword>
<dbReference type="InterPro" id="IPR000768">
    <property type="entry name" value="ART"/>
</dbReference>
<dbReference type="Gene3D" id="3.90.176.10">
    <property type="entry name" value="Toxin ADP-ribosyltransferase, Chain A, domain 1"/>
    <property type="match status" value="1"/>
</dbReference>
<feature type="repeat" description="ANK" evidence="8">
    <location>
        <begin position="1184"/>
        <end position="1216"/>
    </location>
</feature>